<gene>
    <name evidence="2" type="ORF">PACLA_8A072429</name>
</gene>
<dbReference type="PROSITE" id="PS00141">
    <property type="entry name" value="ASP_PROTEASE"/>
    <property type="match status" value="1"/>
</dbReference>
<dbReference type="GO" id="GO:0006508">
    <property type="term" value="P:proteolysis"/>
    <property type="evidence" value="ECO:0007669"/>
    <property type="project" value="InterPro"/>
</dbReference>
<proteinExistence type="predicted"/>
<protein>
    <submittedName>
        <fullName evidence="2">PREDICTED: uncharacterized protein LOC107334806</fullName>
    </submittedName>
</protein>
<dbReference type="PANTHER" id="PTHR22955:SF69">
    <property type="entry name" value="REVERSE TRANSCRIPTASE_RETROTRANSPOSON-DERIVED PROTEIN RNASE H-LIKE DOMAIN-CONTAINING PROTEIN"/>
    <property type="match status" value="1"/>
</dbReference>
<evidence type="ECO:0000256" key="1">
    <source>
        <dbReference type="SAM" id="MobiDB-lite"/>
    </source>
</evidence>
<feature type="region of interest" description="Disordered" evidence="1">
    <location>
        <begin position="1"/>
        <end position="34"/>
    </location>
</feature>
<feature type="compositionally biased region" description="Polar residues" evidence="1">
    <location>
        <begin position="1"/>
        <end position="27"/>
    </location>
</feature>
<dbReference type="PANTHER" id="PTHR22955">
    <property type="entry name" value="RETROTRANSPOSON"/>
    <property type="match status" value="1"/>
</dbReference>
<reference evidence="2" key="1">
    <citation type="submission" date="2020-04" db="EMBL/GenBank/DDBJ databases">
        <authorList>
            <person name="Alioto T."/>
            <person name="Alioto T."/>
            <person name="Gomez Garrido J."/>
        </authorList>
    </citation>
    <scope>NUCLEOTIDE SEQUENCE</scope>
    <source>
        <strain evidence="2">A484AB</strain>
    </source>
</reference>
<organism evidence="2 3">
    <name type="scientific">Paramuricea clavata</name>
    <name type="common">Red gorgonian</name>
    <name type="synonym">Violescent sea-whip</name>
    <dbReference type="NCBI Taxonomy" id="317549"/>
    <lineage>
        <taxon>Eukaryota</taxon>
        <taxon>Metazoa</taxon>
        <taxon>Cnidaria</taxon>
        <taxon>Anthozoa</taxon>
        <taxon>Octocorallia</taxon>
        <taxon>Malacalcyonacea</taxon>
        <taxon>Plexauridae</taxon>
        <taxon>Paramuricea</taxon>
    </lineage>
</organism>
<dbReference type="InterPro" id="IPR001969">
    <property type="entry name" value="Aspartic_peptidase_AS"/>
</dbReference>
<evidence type="ECO:0000313" key="3">
    <source>
        <dbReference type="Proteomes" id="UP001152795"/>
    </source>
</evidence>
<dbReference type="GO" id="GO:0004190">
    <property type="term" value="F:aspartic-type endopeptidase activity"/>
    <property type="evidence" value="ECO:0007669"/>
    <property type="project" value="InterPro"/>
</dbReference>
<dbReference type="Gene3D" id="2.40.70.10">
    <property type="entry name" value="Acid Proteases"/>
    <property type="match status" value="1"/>
</dbReference>
<name>A0A7D9JIP6_PARCT</name>
<dbReference type="InterPro" id="IPR021109">
    <property type="entry name" value="Peptidase_aspartic_dom_sf"/>
</dbReference>
<sequence length="481" mass="53768">MTVNSPPEFLQNNLEQNASQSASQPEISNEAGPAYNSTPCGFRMEKPKLPKFCDDVREYAIFRADFKHAIESKYLKRDAITLLRTCLKEKPLELIKGIGSDYDAAWEYLDSIYGDPRFVSDTITQDIAKFKPLEEGEDVRHLVRRSYNTLKEVGVPSDMDNSHMLSIIEQKMCPDDRKVWSRDLERERKPATLNALMTWMTSEMKSRMRATAPVRSGLTNRRKINHLHGEIEGGNKSRNKCWLCNNSSHWPDQCQKLAAMSVEERLVAAKENHVCFSCLKKAGRDHRQANCSRRKQCNKVENGSQCTFSHHPLLHKSSAVGVTLASVTSQKDFMLPVIAANICGPNGLYKRGNVLLDSGAQISLIRSKTADSLGLKGRDISVNIIKIGGEEESIHTKIYKVPVSGIGDPKKHSVRAIGIPCISEEVKSVQTGTIIEKLGLPKDQVVRRGKGHVDLLIGIDHAHMHTGQTKQADHLVARRSP</sequence>
<dbReference type="EMBL" id="CACRXK020016757">
    <property type="protein sequence ID" value="CAB4030283.1"/>
    <property type="molecule type" value="Genomic_DNA"/>
</dbReference>
<accession>A0A7D9JIP6</accession>
<dbReference type="Pfam" id="PF13650">
    <property type="entry name" value="Asp_protease_2"/>
    <property type="match status" value="1"/>
</dbReference>
<comment type="caution">
    <text evidence="2">The sequence shown here is derived from an EMBL/GenBank/DDBJ whole genome shotgun (WGS) entry which is preliminary data.</text>
</comment>
<dbReference type="Proteomes" id="UP001152795">
    <property type="component" value="Unassembled WGS sequence"/>
</dbReference>
<keyword evidence="3" id="KW-1185">Reference proteome</keyword>
<evidence type="ECO:0000313" key="2">
    <source>
        <dbReference type="EMBL" id="CAB4030283.1"/>
    </source>
</evidence>
<dbReference type="OrthoDB" id="5983729at2759"/>
<dbReference type="AlphaFoldDB" id="A0A7D9JIP6"/>